<protein>
    <submittedName>
        <fullName evidence="2">Uncharacterized protein</fullName>
    </submittedName>
</protein>
<keyword evidence="3" id="KW-1185">Reference proteome</keyword>
<dbReference type="KEGG" id="vg:54998790"/>
<evidence type="ECO:0000313" key="3">
    <source>
        <dbReference type="Proteomes" id="UP000528467"/>
    </source>
</evidence>
<sequence>MCFRSPSPPPLPEPEPVDSPIEKTATKVAIGDDRTMGTKTKKKKTGSKVTGGKIARAIAPKRLGTRSLQIPLLANTASSGNLNYS</sequence>
<evidence type="ECO:0000256" key="1">
    <source>
        <dbReference type="SAM" id="MobiDB-lite"/>
    </source>
</evidence>
<organism evidence="2 3">
    <name type="scientific">uncultured phage MedDCM-OCT-S08-C159</name>
    <dbReference type="NCBI Taxonomy" id="743571"/>
    <lineage>
        <taxon>Viruses</taxon>
        <taxon>Duplodnaviria</taxon>
        <taxon>Heunggongvirae</taxon>
        <taxon>Uroviricota</taxon>
        <taxon>Caudoviricetes</taxon>
        <taxon>Autographivirales</taxon>
        <taxon>Jalkavirus</taxon>
        <taxon>Jalkavirus S08C159</taxon>
    </lineage>
</organism>
<dbReference type="EMBL" id="GU943031">
    <property type="protein sequence ID" value="ADD94536.1"/>
    <property type="molecule type" value="Genomic_DNA"/>
</dbReference>
<dbReference type="Proteomes" id="UP000528467">
    <property type="component" value="Segment"/>
</dbReference>
<evidence type="ECO:0000313" key="2">
    <source>
        <dbReference type="EMBL" id="ADD94536.1"/>
    </source>
</evidence>
<feature type="compositionally biased region" description="Pro residues" evidence="1">
    <location>
        <begin position="1"/>
        <end position="14"/>
    </location>
</feature>
<dbReference type="GeneID" id="54998790"/>
<dbReference type="RefSeq" id="YP_009807900.1">
    <property type="nucleotide sequence ID" value="NC_048030.1"/>
</dbReference>
<accession>D6PFN5</accession>
<reference evidence="2 3" key="1">
    <citation type="journal article" date="2010" name="ISME J.">
        <title>Metagenome of the Mediterranean deep chlorophyll maximum studied by direct and fosmid library 454 pyrosequencing.</title>
        <authorList>
            <person name="Ghai R."/>
            <person name="Martin-Cuadrado A.B."/>
            <person name="Molto A.G."/>
            <person name="Heredia I.G."/>
            <person name="Cabrera R."/>
            <person name="Martin J."/>
            <person name="Verdu M."/>
            <person name="Deschamps P."/>
            <person name="Moreira D."/>
            <person name="Lopez-Garcia P."/>
            <person name="Mira A."/>
            <person name="Rodriguez-Valera F."/>
        </authorList>
    </citation>
    <scope>NUCLEOTIDE SEQUENCE [LARGE SCALE GENOMIC DNA]</scope>
</reference>
<name>D6PFN5_9CAUD</name>
<feature type="region of interest" description="Disordered" evidence="1">
    <location>
        <begin position="1"/>
        <end position="21"/>
    </location>
</feature>
<proteinExistence type="predicted"/>